<dbReference type="PANTHER" id="PTHR19367">
    <property type="entry name" value="T-CELL RECEPTOR ALPHA CHAIN V REGION"/>
    <property type="match status" value="1"/>
</dbReference>
<accession>A0A8C9VGW1</accession>
<dbReference type="SMART" id="SM00406">
    <property type="entry name" value="IGv"/>
    <property type="match status" value="1"/>
</dbReference>
<dbReference type="InterPro" id="IPR013106">
    <property type="entry name" value="Ig_V-set"/>
</dbReference>
<evidence type="ECO:0000256" key="4">
    <source>
        <dbReference type="ARBA" id="ARBA00023319"/>
    </source>
</evidence>
<dbReference type="InterPro" id="IPR051287">
    <property type="entry name" value="TCR_variable_region"/>
</dbReference>
<keyword evidence="2" id="KW-1064">Adaptive immunity</keyword>
<evidence type="ECO:0000259" key="6">
    <source>
        <dbReference type="PROSITE" id="PS50835"/>
    </source>
</evidence>
<evidence type="ECO:0000313" key="7">
    <source>
        <dbReference type="Ensembl" id="ENSSFOP00015051570.1"/>
    </source>
</evidence>
<evidence type="ECO:0000313" key="8">
    <source>
        <dbReference type="Proteomes" id="UP000694397"/>
    </source>
</evidence>
<keyword evidence="5" id="KW-1279">T cell receptor</keyword>
<evidence type="ECO:0000256" key="1">
    <source>
        <dbReference type="ARBA" id="ARBA00022729"/>
    </source>
</evidence>
<keyword evidence="1" id="KW-0732">Signal</keyword>
<protein>
    <recommendedName>
        <fullName evidence="6">Ig-like domain-containing protein</fullName>
    </recommendedName>
</protein>
<dbReference type="AlphaFoldDB" id="A0A8C9VGW1"/>
<dbReference type="InterPro" id="IPR013783">
    <property type="entry name" value="Ig-like_fold"/>
</dbReference>
<dbReference type="PROSITE" id="PS50835">
    <property type="entry name" value="IG_LIKE"/>
    <property type="match status" value="1"/>
</dbReference>
<reference evidence="7" key="2">
    <citation type="submission" date="2025-08" db="UniProtKB">
        <authorList>
            <consortium name="Ensembl"/>
        </authorList>
    </citation>
    <scope>IDENTIFICATION</scope>
</reference>
<dbReference type="GeneTree" id="ENSGT00830000128446"/>
<dbReference type="SUPFAM" id="SSF48726">
    <property type="entry name" value="Immunoglobulin"/>
    <property type="match status" value="1"/>
</dbReference>
<evidence type="ECO:0000256" key="2">
    <source>
        <dbReference type="ARBA" id="ARBA00023130"/>
    </source>
</evidence>
<dbReference type="SMART" id="SM00409">
    <property type="entry name" value="IG"/>
    <property type="match status" value="1"/>
</dbReference>
<dbReference type="InterPro" id="IPR036179">
    <property type="entry name" value="Ig-like_dom_sf"/>
</dbReference>
<sequence length="151" mass="17072">MKQLHLTVIYEFKLTSISFPTDYSAGDSITPLSDVVHVLEGNNVTLSCSYSGSADSFLWYRQYSRSKPEYLLLILESTGKFAKERFSSSADKSSGEASLTISRVQLEDSAVYYCALETTVMNLHQHSYKNLLHLLSINDKLKNHSVSFMRK</sequence>
<organism evidence="7 8">
    <name type="scientific">Scleropages formosus</name>
    <name type="common">Asian bonytongue</name>
    <name type="synonym">Osteoglossum formosum</name>
    <dbReference type="NCBI Taxonomy" id="113540"/>
    <lineage>
        <taxon>Eukaryota</taxon>
        <taxon>Metazoa</taxon>
        <taxon>Chordata</taxon>
        <taxon>Craniata</taxon>
        <taxon>Vertebrata</taxon>
        <taxon>Euteleostomi</taxon>
        <taxon>Actinopterygii</taxon>
        <taxon>Neopterygii</taxon>
        <taxon>Teleostei</taxon>
        <taxon>Osteoglossocephala</taxon>
        <taxon>Osteoglossomorpha</taxon>
        <taxon>Osteoglossiformes</taxon>
        <taxon>Osteoglossidae</taxon>
        <taxon>Scleropages</taxon>
    </lineage>
</organism>
<dbReference type="Ensembl" id="ENSSFOT00015079667.1">
    <property type="protein sequence ID" value="ENSSFOP00015051570.1"/>
    <property type="gene ID" value="ENSSFOG00015031046.1"/>
</dbReference>
<evidence type="ECO:0000256" key="3">
    <source>
        <dbReference type="ARBA" id="ARBA00023170"/>
    </source>
</evidence>
<proteinExistence type="predicted"/>
<keyword evidence="4" id="KW-0393">Immunoglobulin domain</keyword>
<keyword evidence="3" id="KW-0675">Receptor</keyword>
<dbReference type="Pfam" id="PF07686">
    <property type="entry name" value="V-set"/>
    <property type="match status" value="1"/>
</dbReference>
<dbReference type="GO" id="GO:0002250">
    <property type="term" value="P:adaptive immune response"/>
    <property type="evidence" value="ECO:0007669"/>
    <property type="project" value="UniProtKB-KW"/>
</dbReference>
<feature type="domain" description="Ig-like" evidence="6">
    <location>
        <begin position="31"/>
        <end position="124"/>
    </location>
</feature>
<reference evidence="7 8" key="1">
    <citation type="submission" date="2019-04" db="EMBL/GenBank/DDBJ databases">
        <authorList>
            <consortium name="Wellcome Sanger Institute Data Sharing"/>
        </authorList>
    </citation>
    <scope>NUCLEOTIDE SEQUENCE [LARGE SCALE GENOMIC DNA]</scope>
</reference>
<dbReference type="InterPro" id="IPR003599">
    <property type="entry name" value="Ig_sub"/>
</dbReference>
<evidence type="ECO:0000256" key="5">
    <source>
        <dbReference type="ARBA" id="ARBA00043266"/>
    </source>
</evidence>
<dbReference type="Gene3D" id="2.60.40.10">
    <property type="entry name" value="Immunoglobulins"/>
    <property type="match status" value="1"/>
</dbReference>
<dbReference type="PANTHER" id="PTHR19367:SF18">
    <property type="entry name" value="T CELL RECEPTOR ALPHA VARIABLE 16"/>
    <property type="match status" value="1"/>
</dbReference>
<name>A0A8C9VGW1_SCLFO</name>
<keyword evidence="8" id="KW-1185">Reference proteome</keyword>
<dbReference type="OrthoDB" id="9631130at2759"/>
<dbReference type="Proteomes" id="UP000694397">
    <property type="component" value="Chromosome 25"/>
</dbReference>
<keyword evidence="5" id="KW-0391">Immunity</keyword>
<dbReference type="InterPro" id="IPR007110">
    <property type="entry name" value="Ig-like_dom"/>
</dbReference>
<dbReference type="GO" id="GO:0042101">
    <property type="term" value="C:T cell receptor complex"/>
    <property type="evidence" value="ECO:0007669"/>
    <property type="project" value="UniProtKB-KW"/>
</dbReference>
<reference evidence="7" key="3">
    <citation type="submission" date="2025-09" db="UniProtKB">
        <authorList>
            <consortium name="Ensembl"/>
        </authorList>
    </citation>
    <scope>IDENTIFICATION</scope>
</reference>